<evidence type="ECO:0000256" key="2">
    <source>
        <dbReference type="ARBA" id="ARBA00022448"/>
    </source>
</evidence>
<feature type="domain" description="ABC transmembrane type-1" evidence="8">
    <location>
        <begin position="95"/>
        <end position="304"/>
    </location>
</feature>
<keyword evidence="10" id="KW-1185">Reference proteome</keyword>
<dbReference type="RefSeq" id="WP_095518825.1">
    <property type="nucleotide sequence ID" value="NZ_NPKH01000020.1"/>
</dbReference>
<feature type="transmembrane region" description="Helical" evidence="7">
    <location>
        <begin position="95"/>
        <end position="120"/>
    </location>
</feature>
<proteinExistence type="inferred from homology"/>
<sequence length="313" mass="33827">MVRFVLTRLASAVPTLILVSVAVFVMMRFIPGDPATLMLGELAQPGQVDAMRHQMGLDQPVVVQYLIWAGNVLSGDFGRSIGSGQEVLPLIIDRFAVSSTIVFLAVIVASAIAVPAGMLAAWKQDSLRDVTVVATSTILLSIPSFWLGLMLMLIFGLYLGWLPVVGYVPFSRDFAQAALYVILPVVTLVLVESGPIARMARASTIEVARLEYITHARAKGLSESAVTWRHAFKNAFAPTLTLIGLVLGSLLSSIVVIETVFTIPGLGRLLVDAIYARDYPVIQGSMLFVAFIYVAVNLLVDLIYPLLDPRVTA</sequence>
<comment type="subcellular location">
    <subcellularLocation>
        <location evidence="1 7">Cell membrane</location>
        <topology evidence="1 7">Multi-pass membrane protein</topology>
    </subcellularLocation>
</comment>
<protein>
    <submittedName>
        <fullName evidence="9">Peptide ABC transporter</fullName>
    </submittedName>
</protein>
<evidence type="ECO:0000256" key="5">
    <source>
        <dbReference type="ARBA" id="ARBA00022989"/>
    </source>
</evidence>
<feature type="transmembrane region" description="Helical" evidence="7">
    <location>
        <begin position="132"/>
        <end position="162"/>
    </location>
</feature>
<evidence type="ECO:0000256" key="7">
    <source>
        <dbReference type="RuleBase" id="RU363032"/>
    </source>
</evidence>
<dbReference type="AlphaFoldDB" id="A0A271KHK8"/>
<evidence type="ECO:0000256" key="4">
    <source>
        <dbReference type="ARBA" id="ARBA00022692"/>
    </source>
</evidence>
<dbReference type="CDD" id="cd06261">
    <property type="entry name" value="TM_PBP2"/>
    <property type="match status" value="1"/>
</dbReference>
<dbReference type="PANTHER" id="PTHR43163:SF3">
    <property type="entry name" value="PEPTIDE ABC TRANSPORTER PERMEASE PROTEIN"/>
    <property type="match status" value="1"/>
</dbReference>
<keyword evidence="5 7" id="KW-1133">Transmembrane helix</keyword>
<dbReference type="PANTHER" id="PTHR43163">
    <property type="entry name" value="DIPEPTIDE TRANSPORT SYSTEM PERMEASE PROTEIN DPPB-RELATED"/>
    <property type="match status" value="1"/>
</dbReference>
<feature type="transmembrane region" description="Helical" evidence="7">
    <location>
        <begin position="281"/>
        <end position="307"/>
    </location>
</feature>
<feature type="transmembrane region" description="Helical" evidence="7">
    <location>
        <begin position="174"/>
        <end position="191"/>
    </location>
</feature>
<comment type="similarity">
    <text evidence="7">Belongs to the binding-protein-dependent transport system permease family.</text>
</comment>
<gene>
    <name evidence="9" type="ORF">CIT31_12455</name>
</gene>
<dbReference type="EMBL" id="NPKH01000020">
    <property type="protein sequence ID" value="PAP94924.1"/>
    <property type="molecule type" value="Genomic_DNA"/>
</dbReference>
<evidence type="ECO:0000313" key="9">
    <source>
        <dbReference type="EMBL" id="PAP94924.1"/>
    </source>
</evidence>
<accession>A0A271KHK8</accession>
<reference evidence="9 10" key="1">
    <citation type="submission" date="2017-08" db="EMBL/GenBank/DDBJ databases">
        <title>Mesorhizobium wenxinae sp. nov., a novel rhizobial species isolated from root nodules of chickpea (Cicer arietinum L.).</title>
        <authorList>
            <person name="Zhang J."/>
        </authorList>
    </citation>
    <scope>NUCLEOTIDE SEQUENCE [LARGE SCALE GENOMIC DNA]</scope>
    <source>
        <strain evidence="10">WYCCWR 10019</strain>
    </source>
</reference>
<dbReference type="SUPFAM" id="SSF161098">
    <property type="entry name" value="MetI-like"/>
    <property type="match status" value="1"/>
</dbReference>
<name>A0A271KHK8_9HYPH</name>
<dbReference type="InterPro" id="IPR035906">
    <property type="entry name" value="MetI-like_sf"/>
</dbReference>
<evidence type="ECO:0000256" key="6">
    <source>
        <dbReference type="ARBA" id="ARBA00023136"/>
    </source>
</evidence>
<dbReference type="PROSITE" id="PS50928">
    <property type="entry name" value="ABC_TM1"/>
    <property type="match status" value="1"/>
</dbReference>
<evidence type="ECO:0000256" key="3">
    <source>
        <dbReference type="ARBA" id="ARBA00022475"/>
    </source>
</evidence>
<organism evidence="9 10">
    <name type="scientific">Mesorhizobium wenxiniae</name>
    <dbReference type="NCBI Taxonomy" id="2014805"/>
    <lineage>
        <taxon>Bacteria</taxon>
        <taxon>Pseudomonadati</taxon>
        <taxon>Pseudomonadota</taxon>
        <taxon>Alphaproteobacteria</taxon>
        <taxon>Hyphomicrobiales</taxon>
        <taxon>Phyllobacteriaceae</taxon>
        <taxon>Mesorhizobium</taxon>
    </lineage>
</organism>
<dbReference type="Gene3D" id="1.10.3720.10">
    <property type="entry name" value="MetI-like"/>
    <property type="match status" value="1"/>
</dbReference>
<feature type="transmembrane region" description="Helical" evidence="7">
    <location>
        <begin position="12"/>
        <end position="30"/>
    </location>
</feature>
<evidence type="ECO:0000256" key="1">
    <source>
        <dbReference type="ARBA" id="ARBA00004651"/>
    </source>
</evidence>
<dbReference type="GO" id="GO:0055085">
    <property type="term" value="P:transmembrane transport"/>
    <property type="evidence" value="ECO:0007669"/>
    <property type="project" value="InterPro"/>
</dbReference>
<keyword evidence="3" id="KW-1003">Cell membrane</keyword>
<keyword evidence="2 7" id="KW-0813">Transport</keyword>
<dbReference type="GO" id="GO:0005886">
    <property type="term" value="C:plasma membrane"/>
    <property type="evidence" value="ECO:0007669"/>
    <property type="project" value="UniProtKB-SubCell"/>
</dbReference>
<keyword evidence="6 7" id="KW-0472">Membrane</keyword>
<dbReference type="InterPro" id="IPR045621">
    <property type="entry name" value="BPD_transp_1_N"/>
</dbReference>
<dbReference type="InterPro" id="IPR000515">
    <property type="entry name" value="MetI-like"/>
</dbReference>
<evidence type="ECO:0000259" key="8">
    <source>
        <dbReference type="PROSITE" id="PS50928"/>
    </source>
</evidence>
<dbReference type="Proteomes" id="UP000215931">
    <property type="component" value="Unassembled WGS sequence"/>
</dbReference>
<comment type="caution">
    <text evidence="9">The sequence shown here is derived from an EMBL/GenBank/DDBJ whole genome shotgun (WGS) entry which is preliminary data.</text>
</comment>
<dbReference type="Pfam" id="PF00528">
    <property type="entry name" value="BPD_transp_1"/>
    <property type="match status" value="1"/>
</dbReference>
<dbReference type="Pfam" id="PF19300">
    <property type="entry name" value="BPD_transp_1_N"/>
    <property type="match status" value="1"/>
</dbReference>
<feature type="transmembrane region" description="Helical" evidence="7">
    <location>
        <begin position="239"/>
        <end position="261"/>
    </location>
</feature>
<evidence type="ECO:0000313" key="10">
    <source>
        <dbReference type="Proteomes" id="UP000215931"/>
    </source>
</evidence>
<dbReference type="OrthoDB" id="9807402at2"/>
<keyword evidence="4 7" id="KW-0812">Transmembrane</keyword>